<dbReference type="PANTHER" id="PTHR47917">
    <property type="match status" value="1"/>
</dbReference>
<dbReference type="HOGENOM" id="CLU_051152_1_1_6"/>
<evidence type="ECO:0000256" key="5">
    <source>
        <dbReference type="ARBA" id="ARBA00022958"/>
    </source>
</evidence>
<dbReference type="GO" id="GO:0046872">
    <property type="term" value="F:metal ion binding"/>
    <property type="evidence" value="ECO:0007669"/>
    <property type="project" value="UniProtKB-KW"/>
</dbReference>
<reference evidence="9 10" key="1">
    <citation type="journal article" date="2012" name="ISME J.">
        <title>Genomic insights to SAR86, an abundant and uncultivated marine bacterial lineage.</title>
        <authorList>
            <person name="Dupont C.L."/>
            <person name="Rusch D.B."/>
            <person name="Yooseph S."/>
            <person name="Lombardo M.J."/>
            <person name="Richter R.A."/>
            <person name="Valas R."/>
            <person name="Novotny M."/>
            <person name="Yee-Greenbaum J."/>
            <person name="Selengut J.D."/>
            <person name="Haft D.H."/>
            <person name="Halpern A.L."/>
            <person name="Lasken R.S."/>
            <person name="Nealson K."/>
            <person name="Friedman R."/>
            <person name="Venter J.C."/>
        </authorList>
    </citation>
    <scope>NUCLEOTIDE SEQUENCE [LARGE SCALE GENOMIC DNA]</scope>
</reference>
<dbReference type="InterPro" id="IPR008225">
    <property type="entry name" value="F420-0_g-glutamyl_ligase"/>
</dbReference>
<evidence type="ECO:0000256" key="2">
    <source>
        <dbReference type="ARBA" id="ARBA00022723"/>
    </source>
</evidence>
<keyword evidence="4" id="KW-0460">Magnesium</keyword>
<keyword evidence="5" id="KW-0630">Potassium</keyword>
<evidence type="ECO:0000256" key="4">
    <source>
        <dbReference type="ARBA" id="ARBA00022842"/>
    </source>
</evidence>
<protein>
    <submittedName>
        <fullName evidence="9">F420_cofE, gamma-glutamyl ligase</fullName>
    </submittedName>
</protein>
<evidence type="ECO:0000313" key="9">
    <source>
        <dbReference type="EMBL" id="EJP72508.1"/>
    </source>
</evidence>
<dbReference type="NCBIfam" id="TIGR01916">
    <property type="entry name" value="F420_cofE"/>
    <property type="match status" value="1"/>
</dbReference>
<evidence type="ECO:0000256" key="6">
    <source>
        <dbReference type="ARBA" id="ARBA00023134"/>
    </source>
</evidence>
<dbReference type="GO" id="GO:0005525">
    <property type="term" value="F:GTP binding"/>
    <property type="evidence" value="ECO:0007669"/>
    <property type="project" value="UniProtKB-KW"/>
</dbReference>
<name>J5KAU9_9GAMM</name>
<feature type="domain" description="Coenzyme F420:L-glutamate ligase-like" evidence="8">
    <location>
        <begin position="12"/>
        <end position="229"/>
    </location>
</feature>
<dbReference type="PANTHER" id="PTHR47917:SF1">
    <property type="entry name" value="COENZYME F420:L-GLUTAMATE LIGASE"/>
    <property type="match status" value="1"/>
</dbReference>
<dbReference type="Gene3D" id="3.90.1660.10">
    <property type="entry name" value="CofE-like domain"/>
    <property type="match status" value="1"/>
</dbReference>
<dbReference type="InterPro" id="IPR002847">
    <property type="entry name" value="F420-0_gamma-glut_ligase-dom"/>
</dbReference>
<evidence type="ECO:0000256" key="3">
    <source>
        <dbReference type="ARBA" id="ARBA00022741"/>
    </source>
</evidence>
<accession>J5KAU9</accession>
<keyword evidence="2" id="KW-0479">Metal-binding</keyword>
<keyword evidence="3" id="KW-0547">Nucleotide-binding</keyword>
<keyword evidence="7" id="KW-0464">Manganese</keyword>
<sequence>MDKLEIFSLKDIPLIEPGDDLNKLILDSIINTIKKLVNNDVVLIAQKIISKAENRYVILDSVKPSKDAIKLAQETNKDPRFVELIINNSEKIISSNDNVIVTKHNLGFINVNAGIDRSNIPNASEQVLLLPNNPSASAKVISDFLSNEFNVNIGVIITDTMSRPLRYGINNFAIGSYNIKTLNNLVGTKDIYGNDLIATEIGVADELAAASGLVMGQAAEMKPVSIIRGLNKVVKSNYKIDDLFVKESKDFYRQ</sequence>
<keyword evidence="6" id="KW-0342">GTP-binding</keyword>
<dbReference type="Pfam" id="PF01996">
    <property type="entry name" value="F420_ligase"/>
    <property type="match status" value="1"/>
</dbReference>
<dbReference type="AlphaFoldDB" id="J5KAU9"/>
<dbReference type="Gene3D" id="3.30.1330.100">
    <property type="entry name" value="CofE-like"/>
    <property type="match status" value="1"/>
</dbReference>
<proteinExistence type="predicted"/>
<dbReference type="Proteomes" id="UP000010116">
    <property type="component" value="Unassembled WGS sequence"/>
</dbReference>
<dbReference type="GO" id="GO:0052618">
    <property type="term" value="F:coenzyme F420-0:L-glutamate ligase activity"/>
    <property type="evidence" value="ECO:0007669"/>
    <property type="project" value="TreeGrafter"/>
</dbReference>
<organism evidence="9 10">
    <name type="scientific">SAR86 cluster bacterium SAR86B</name>
    <dbReference type="NCBI Taxonomy" id="1123867"/>
    <lineage>
        <taxon>Bacteria</taxon>
        <taxon>Pseudomonadati</taxon>
        <taxon>Pseudomonadota</taxon>
        <taxon>Gammaproteobacteria</taxon>
        <taxon>SAR86 cluster</taxon>
    </lineage>
</organism>
<gene>
    <name evidence="9" type="primary">cofE</name>
    <name evidence="9" type="ORF">NT02SARS_1029</name>
</gene>
<evidence type="ECO:0000256" key="1">
    <source>
        <dbReference type="ARBA" id="ARBA00022598"/>
    </source>
</evidence>
<evidence type="ECO:0000313" key="10">
    <source>
        <dbReference type="Proteomes" id="UP000010116"/>
    </source>
</evidence>
<dbReference type="SUPFAM" id="SSF144010">
    <property type="entry name" value="CofE-like"/>
    <property type="match status" value="1"/>
</dbReference>
<evidence type="ECO:0000259" key="8">
    <source>
        <dbReference type="Pfam" id="PF01996"/>
    </source>
</evidence>
<evidence type="ECO:0000256" key="7">
    <source>
        <dbReference type="ARBA" id="ARBA00023211"/>
    </source>
</evidence>
<dbReference type="EMBL" id="JH611190">
    <property type="protein sequence ID" value="EJP72508.1"/>
    <property type="molecule type" value="Genomic_DNA"/>
</dbReference>
<keyword evidence="1 9" id="KW-0436">Ligase</keyword>